<organism evidence="1 2">
    <name type="scientific">Senna tora</name>
    <dbReference type="NCBI Taxonomy" id="362788"/>
    <lineage>
        <taxon>Eukaryota</taxon>
        <taxon>Viridiplantae</taxon>
        <taxon>Streptophyta</taxon>
        <taxon>Embryophyta</taxon>
        <taxon>Tracheophyta</taxon>
        <taxon>Spermatophyta</taxon>
        <taxon>Magnoliopsida</taxon>
        <taxon>eudicotyledons</taxon>
        <taxon>Gunneridae</taxon>
        <taxon>Pentapetalae</taxon>
        <taxon>rosids</taxon>
        <taxon>fabids</taxon>
        <taxon>Fabales</taxon>
        <taxon>Fabaceae</taxon>
        <taxon>Caesalpinioideae</taxon>
        <taxon>Cassia clade</taxon>
        <taxon>Senna</taxon>
    </lineage>
</organism>
<evidence type="ECO:0000313" key="1">
    <source>
        <dbReference type="EMBL" id="KAF7823661.1"/>
    </source>
</evidence>
<gene>
    <name evidence="1" type="ORF">G2W53_021805</name>
</gene>
<dbReference type="EMBL" id="JAAIUW010000007">
    <property type="protein sequence ID" value="KAF7823661.1"/>
    <property type="molecule type" value="Genomic_DNA"/>
</dbReference>
<keyword evidence="2" id="KW-1185">Reference proteome</keyword>
<proteinExistence type="predicted"/>
<comment type="caution">
    <text evidence="1">The sequence shown here is derived from an EMBL/GenBank/DDBJ whole genome shotgun (WGS) entry which is preliminary data.</text>
</comment>
<accession>A0A834TMK8</accession>
<dbReference type="Proteomes" id="UP000634136">
    <property type="component" value="Unassembled WGS sequence"/>
</dbReference>
<sequence>MHISHAHPTYVHALHIRIRITYDEVGAALLQITILAPQFSLKFTHSMPSI</sequence>
<protein>
    <submittedName>
        <fullName evidence="1">Uncharacterized protein</fullName>
    </submittedName>
</protein>
<dbReference type="AlphaFoldDB" id="A0A834TMK8"/>
<name>A0A834TMK8_9FABA</name>
<reference evidence="1" key="1">
    <citation type="submission" date="2020-09" db="EMBL/GenBank/DDBJ databases">
        <title>Genome-Enabled Discovery of Anthraquinone Biosynthesis in Senna tora.</title>
        <authorList>
            <person name="Kang S.-H."/>
            <person name="Pandey R.P."/>
            <person name="Lee C.-M."/>
            <person name="Sim J.-S."/>
            <person name="Jeong J.-T."/>
            <person name="Choi B.-S."/>
            <person name="Jung M."/>
            <person name="Ginzburg D."/>
            <person name="Zhao K."/>
            <person name="Won S.Y."/>
            <person name="Oh T.-J."/>
            <person name="Yu Y."/>
            <person name="Kim N.-H."/>
            <person name="Lee O.R."/>
            <person name="Lee T.-H."/>
            <person name="Bashyal P."/>
            <person name="Kim T.-S."/>
            <person name="Lee W.-H."/>
            <person name="Kawkins C."/>
            <person name="Kim C.-K."/>
            <person name="Kim J.S."/>
            <person name="Ahn B.O."/>
            <person name="Rhee S.Y."/>
            <person name="Sohng J.K."/>
        </authorList>
    </citation>
    <scope>NUCLEOTIDE SEQUENCE</scope>
    <source>
        <tissue evidence="1">Leaf</tissue>
    </source>
</reference>
<evidence type="ECO:0000313" key="2">
    <source>
        <dbReference type="Proteomes" id="UP000634136"/>
    </source>
</evidence>